<evidence type="ECO:0000256" key="3">
    <source>
        <dbReference type="ARBA" id="ARBA00022516"/>
    </source>
</evidence>
<evidence type="ECO:0000313" key="13">
    <source>
        <dbReference type="EMBL" id="ACN16370.1"/>
    </source>
</evidence>
<feature type="transmembrane region" description="Helical" evidence="11">
    <location>
        <begin position="32"/>
        <end position="50"/>
    </location>
</feature>
<dbReference type="GO" id="GO:0009103">
    <property type="term" value="P:lipopolysaccharide biosynthetic process"/>
    <property type="evidence" value="ECO:0007669"/>
    <property type="project" value="UniProtKB-KW"/>
</dbReference>
<dbReference type="SUPFAM" id="SSF103481">
    <property type="entry name" value="Multidrug resistance efflux transporter EmrE"/>
    <property type="match status" value="2"/>
</dbReference>
<dbReference type="OrthoDB" id="5417507at2"/>
<dbReference type="STRING" id="177437.HRM2_32950"/>
<keyword evidence="8 11" id="KW-1133">Transmembrane helix</keyword>
<keyword evidence="3" id="KW-0444">Lipid biosynthesis</keyword>
<dbReference type="InterPro" id="IPR037185">
    <property type="entry name" value="EmrE-like"/>
</dbReference>
<keyword evidence="2" id="KW-1003">Cell membrane</keyword>
<feature type="transmembrane region" description="Helical" evidence="11">
    <location>
        <begin position="115"/>
        <end position="133"/>
    </location>
</feature>
<protein>
    <submittedName>
        <fullName evidence="13">Permease of the drug/metabolite transporter (DMT) superfamily</fullName>
    </submittedName>
</protein>
<dbReference type="EMBL" id="CP001087">
    <property type="protein sequence ID" value="ACN16370.1"/>
    <property type="molecule type" value="Genomic_DNA"/>
</dbReference>
<evidence type="ECO:0000256" key="11">
    <source>
        <dbReference type="SAM" id="Phobius"/>
    </source>
</evidence>
<evidence type="ECO:0000256" key="8">
    <source>
        <dbReference type="ARBA" id="ARBA00022989"/>
    </source>
</evidence>
<comment type="subcellular location">
    <subcellularLocation>
        <location evidence="1">Cell membrane</location>
        <topology evidence="1">Multi-pass membrane protein</topology>
    </subcellularLocation>
</comment>
<dbReference type="HOGENOM" id="CLU_060016_2_0_7"/>
<dbReference type="GO" id="GO:0009245">
    <property type="term" value="P:lipid A biosynthetic process"/>
    <property type="evidence" value="ECO:0007669"/>
    <property type="project" value="UniProtKB-KW"/>
</dbReference>
<feature type="transmembrane region" description="Helical" evidence="11">
    <location>
        <begin position="91"/>
        <end position="109"/>
    </location>
</feature>
<keyword evidence="6 11" id="KW-0812">Transmembrane</keyword>
<dbReference type="GO" id="GO:0022857">
    <property type="term" value="F:transmembrane transporter activity"/>
    <property type="evidence" value="ECO:0007669"/>
    <property type="project" value="InterPro"/>
</dbReference>
<keyword evidence="14" id="KW-1185">Reference proteome</keyword>
<feature type="transmembrane region" description="Helical" evidence="11">
    <location>
        <begin position="242"/>
        <end position="264"/>
    </location>
</feature>
<feature type="domain" description="EamA" evidence="12">
    <location>
        <begin position="4"/>
        <end position="132"/>
    </location>
</feature>
<accession>C0QLR6</accession>
<gene>
    <name evidence="13" type="ordered locus">HRM2_32950</name>
</gene>
<dbReference type="RefSeq" id="WP_015905132.1">
    <property type="nucleotide sequence ID" value="NC_012108.1"/>
</dbReference>
<evidence type="ECO:0000256" key="4">
    <source>
        <dbReference type="ARBA" id="ARBA00022519"/>
    </source>
</evidence>
<evidence type="ECO:0000256" key="7">
    <source>
        <dbReference type="ARBA" id="ARBA00022985"/>
    </source>
</evidence>
<feature type="domain" description="EamA" evidence="12">
    <location>
        <begin position="153"/>
        <end position="287"/>
    </location>
</feature>
<keyword evidence="9" id="KW-0443">Lipid metabolism</keyword>
<keyword evidence="4" id="KW-0997">Cell inner membrane</keyword>
<dbReference type="InterPro" id="IPR000390">
    <property type="entry name" value="Small_drug/metabolite_transptr"/>
</dbReference>
<sequence length="290" mass="31549">MTFKGFLFIIASALFHVLWNSTLKKSHDKPSAVLLMMVVTVSGLAPYVLWHYPMEVILAPAPLLSALSAGFFFFLYQYFVALSYEKGELSLVYPLTVTGPVYIVLWSHLFLGERISAGGALGIFLIIYGAVTLQTRQFTVFSMDSTTLAGNRAGVLTALGAAFFYSFGAIADKIGVTHGNVAVYTMNLSVFMLIFHLLRMIFQRQMGLVIRAFAAAPLTLLGGGLVMLLSFVSFRMGLQEAYASYASALRQISTIFSLAIGYLVFREVLTVGRTISACLIVAGAVLIKVG</sequence>
<evidence type="ECO:0000259" key="12">
    <source>
        <dbReference type="Pfam" id="PF00892"/>
    </source>
</evidence>
<feature type="transmembrane region" description="Helical" evidence="11">
    <location>
        <begin position="6"/>
        <end position="23"/>
    </location>
</feature>
<keyword evidence="5" id="KW-0441">Lipid A biosynthesis</keyword>
<keyword evidence="7" id="KW-0448">Lipopolysaccharide biosynthesis</keyword>
<evidence type="ECO:0000256" key="6">
    <source>
        <dbReference type="ARBA" id="ARBA00022692"/>
    </source>
</evidence>
<dbReference type="PANTHER" id="PTHR30561:SF9">
    <property type="entry name" value="4-AMINO-4-DEOXY-L-ARABINOSE-PHOSPHOUNDECAPRENOL FLIPPASE SUBUNIT ARNF-RELATED"/>
    <property type="match status" value="1"/>
</dbReference>
<organism evidence="13 14">
    <name type="scientific">Desulforapulum autotrophicum (strain ATCC 43914 / DSM 3382 / VKM B-1955 / HRM2)</name>
    <name type="common">Desulfobacterium autotrophicum</name>
    <dbReference type="NCBI Taxonomy" id="177437"/>
    <lineage>
        <taxon>Bacteria</taxon>
        <taxon>Pseudomonadati</taxon>
        <taxon>Thermodesulfobacteriota</taxon>
        <taxon>Desulfobacteria</taxon>
        <taxon>Desulfobacterales</taxon>
        <taxon>Desulfobacteraceae</taxon>
        <taxon>Desulforapulum</taxon>
    </lineage>
</organism>
<evidence type="ECO:0000256" key="9">
    <source>
        <dbReference type="ARBA" id="ARBA00023098"/>
    </source>
</evidence>
<evidence type="ECO:0000256" key="10">
    <source>
        <dbReference type="ARBA" id="ARBA00023136"/>
    </source>
</evidence>
<dbReference type="eggNOG" id="COG0697">
    <property type="taxonomic scope" value="Bacteria"/>
</dbReference>
<proteinExistence type="predicted"/>
<feature type="transmembrane region" description="Helical" evidence="11">
    <location>
        <begin position="214"/>
        <end position="236"/>
    </location>
</feature>
<evidence type="ECO:0000256" key="5">
    <source>
        <dbReference type="ARBA" id="ARBA00022556"/>
    </source>
</evidence>
<evidence type="ECO:0000256" key="1">
    <source>
        <dbReference type="ARBA" id="ARBA00004651"/>
    </source>
</evidence>
<dbReference type="PANTHER" id="PTHR30561">
    <property type="entry name" value="SMR FAMILY PROTON-DEPENDENT DRUG EFFLUX TRANSPORTER SUGE"/>
    <property type="match status" value="1"/>
</dbReference>
<dbReference type="GO" id="GO:0005886">
    <property type="term" value="C:plasma membrane"/>
    <property type="evidence" value="ECO:0007669"/>
    <property type="project" value="UniProtKB-SubCell"/>
</dbReference>
<feature type="transmembrane region" description="Helical" evidence="11">
    <location>
        <begin position="56"/>
        <end position="79"/>
    </location>
</feature>
<dbReference type="Gene3D" id="1.10.3730.20">
    <property type="match status" value="2"/>
</dbReference>
<dbReference type="AlphaFoldDB" id="C0QLR6"/>
<name>C0QLR6_DESAH</name>
<feature type="transmembrane region" description="Helical" evidence="11">
    <location>
        <begin position="153"/>
        <end position="171"/>
    </location>
</feature>
<evidence type="ECO:0000313" key="14">
    <source>
        <dbReference type="Proteomes" id="UP000000442"/>
    </source>
</evidence>
<evidence type="ECO:0000256" key="2">
    <source>
        <dbReference type="ARBA" id="ARBA00022475"/>
    </source>
</evidence>
<dbReference type="KEGG" id="dat:HRM2_32950"/>
<dbReference type="InterPro" id="IPR000620">
    <property type="entry name" value="EamA_dom"/>
</dbReference>
<reference evidence="13 14" key="1">
    <citation type="journal article" date="2009" name="Environ. Microbiol.">
        <title>Genome sequence of Desulfobacterium autotrophicum HRM2, a marine sulfate reducer oxidizing organic carbon completely to carbon dioxide.</title>
        <authorList>
            <person name="Strittmatter A.W."/>
            <person name="Liesegang H."/>
            <person name="Rabus R."/>
            <person name="Decker I."/>
            <person name="Amann J."/>
            <person name="Andres S."/>
            <person name="Henne A."/>
            <person name="Fricke W.F."/>
            <person name="Martinez-Arias R."/>
            <person name="Bartels D."/>
            <person name="Goesmann A."/>
            <person name="Krause L."/>
            <person name="Puehler A."/>
            <person name="Klenk H.P."/>
            <person name="Richter M."/>
            <person name="Schuler M."/>
            <person name="Gloeckner F.O."/>
            <person name="Meyerdierks A."/>
            <person name="Gottschalk G."/>
            <person name="Amann R."/>
        </authorList>
    </citation>
    <scope>NUCLEOTIDE SEQUENCE [LARGE SCALE GENOMIC DNA]</scope>
    <source>
        <strain evidence="14">ATCC 43914 / DSM 3382 / HRM2</strain>
    </source>
</reference>
<dbReference type="Pfam" id="PF00892">
    <property type="entry name" value="EamA"/>
    <property type="match status" value="2"/>
</dbReference>
<keyword evidence="10 11" id="KW-0472">Membrane</keyword>
<dbReference type="Proteomes" id="UP000000442">
    <property type="component" value="Chromosome"/>
</dbReference>
<feature type="transmembrane region" description="Helical" evidence="11">
    <location>
        <begin position="183"/>
        <end position="202"/>
    </location>
</feature>